<dbReference type="HOGENOM" id="CLU_3315775_0_0_6"/>
<reference evidence="1 2" key="1">
    <citation type="journal article" date="2011" name="J. Bacteriol.">
        <title>Complete Genome Sequence of the Type Strain Pseudomonas stutzeri CGMCC 1.1803.</title>
        <authorList>
            <person name="Chen M."/>
            <person name="Yan Y."/>
            <person name="Zhang W."/>
            <person name="Lu W."/>
            <person name="Wang J."/>
            <person name="Ping S."/>
            <person name="Lin M."/>
        </authorList>
    </citation>
    <scope>NUCLEOTIDE SEQUENCE [LARGE SCALE GENOMIC DNA]</scope>
    <source>
        <strain evidence="2">ATCC 17588 / DSM 5190 / CCUG 11256 / JCM 5965 / LMG 11199 / NCIMB 11358 / Stanier 221</strain>
    </source>
</reference>
<dbReference type="Proteomes" id="UP000008932">
    <property type="component" value="Chromosome"/>
</dbReference>
<dbReference type="AlphaFoldDB" id="F8H7I9"/>
<proteinExistence type="predicted"/>
<reference key="2">
    <citation type="submission" date="2011-06" db="EMBL/GenBank/DDBJ databases">
        <title>Complete Genome Sequence of Pseudomonas stutzeri Strain CGMCC 1.1803.</title>
        <authorList>
            <person name="Yan Y."/>
            <person name="Chen M."/>
            <person name="Lu W."/>
            <person name="Zhang W."/>
            <person name="Ping S."/>
            <person name="Lin M."/>
        </authorList>
    </citation>
    <scope>NUCLEOTIDE SEQUENCE</scope>
    <source>
        <strain>ATCC 17588</strain>
    </source>
</reference>
<gene>
    <name evidence="1" type="ordered locus">PSTAB_2954</name>
</gene>
<evidence type="ECO:0000313" key="2">
    <source>
        <dbReference type="Proteomes" id="UP000008932"/>
    </source>
</evidence>
<organism evidence="1 2">
    <name type="scientific">Stutzerimonas stutzeri (strain ATCC 17588 / DSM 5190 / CCUG 11256 / JCM 5965 / LMG 11199 / NBRC 14165 / NCIMB 11358 / Stanier 221)</name>
    <name type="common">Pseudomonas stutzeri</name>
    <dbReference type="NCBI Taxonomy" id="96563"/>
    <lineage>
        <taxon>Bacteria</taxon>
        <taxon>Pseudomonadati</taxon>
        <taxon>Pseudomonadota</taxon>
        <taxon>Gammaproteobacteria</taxon>
        <taxon>Pseudomonadales</taxon>
        <taxon>Pseudomonadaceae</taxon>
        <taxon>Stutzerimonas</taxon>
    </lineage>
</organism>
<protein>
    <submittedName>
        <fullName evidence="1">Uncharacterized protein</fullName>
    </submittedName>
</protein>
<sequence length="39" mass="4141">MHGGCDGSGRWREACAQTALQAITICMDIQLLCADTGRS</sequence>
<accession>F8H7I9</accession>
<dbReference type="KEGG" id="psz:PSTAB_2954"/>
<name>F8H7I9_STUS2</name>
<dbReference type="EMBL" id="CP002881">
    <property type="protein sequence ID" value="AEJ06235.1"/>
    <property type="molecule type" value="Genomic_DNA"/>
</dbReference>
<reference evidence="2" key="3">
    <citation type="submission" date="2011-06" db="EMBL/GenBank/DDBJ databases">
        <title>Complete genome sequence of Pseudomonas stutzeri strain CGMCC 1.1803.</title>
        <authorList>
            <person name="Yan Y."/>
            <person name="Chen M."/>
            <person name="Lu W."/>
            <person name="Zhang W."/>
            <person name="Ping S."/>
            <person name="Lin M."/>
        </authorList>
    </citation>
    <scope>NUCLEOTIDE SEQUENCE [LARGE SCALE GENOMIC DNA]</scope>
    <source>
        <strain evidence="2">ATCC 17588 / DSM 5190 / CCUG 11256 / JCM 5965 / LMG 11199 / NCIMB 11358 / Stanier 221</strain>
    </source>
</reference>
<evidence type="ECO:0000313" key="1">
    <source>
        <dbReference type="EMBL" id="AEJ06235.1"/>
    </source>
</evidence>